<dbReference type="Proteomes" id="UP001233999">
    <property type="component" value="Unassembled WGS sequence"/>
</dbReference>
<dbReference type="EMBL" id="JASPKZ010001214">
    <property type="protein sequence ID" value="KAJ9598504.1"/>
    <property type="molecule type" value="Genomic_DNA"/>
</dbReference>
<dbReference type="InterPro" id="IPR051217">
    <property type="entry name" value="Insect_Cuticle_Struc_Prot"/>
</dbReference>
<evidence type="ECO:0000256" key="3">
    <source>
        <dbReference type="SAM" id="SignalP"/>
    </source>
</evidence>
<comment type="caution">
    <text evidence="4">The sequence shown here is derived from an EMBL/GenBank/DDBJ whole genome shotgun (WGS) entry which is preliminary data.</text>
</comment>
<dbReference type="GO" id="GO:0042302">
    <property type="term" value="F:structural constituent of cuticle"/>
    <property type="evidence" value="ECO:0007669"/>
    <property type="project" value="UniProtKB-UniRule"/>
</dbReference>
<feature type="signal peptide" evidence="3">
    <location>
        <begin position="1"/>
        <end position="29"/>
    </location>
</feature>
<dbReference type="Pfam" id="PF00379">
    <property type="entry name" value="Chitin_bind_4"/>
    <property type="match status" value="1"/>
</dbReference>
<evidence type="ECO:0000256" key="2">
    <source>
        <dbReference type="PROSITE-ProRule" id="PRU00497"/>
    </source>
</evidence>
<reference evidence="4" key="1">
    <citation type="journal article" date="2023" name="IScience">
        <title>Live-bearing cockroach genome reveals convergent evolutionary mechanisms linked to viviparity in insects and beyond.</title>
        <authorList>
            <person name="Fouks B."/>
            <person name="Harrison M.C."/>
            <person name="Mikhailova A.A."/>
            <person name="Marchal E."/>
            <person name="English S."/>
            <person name="Carruthers M."/>
            <person name="Jennings E.C."/>
            <person name="Chiamaka E.L."/>
            <person name="Frigard R.A."/>
            <person name="Pippel M."/>
            <person name="Attardo G.M."/>
            <person name="Benoit J.B."/>
            <person name="Bornberg-Bauer E."/>
            <person name="Tobe S.S."/>
        </authorList>
    </citation>
    <scope>NUCLEOTIDE SEQUENCE</scope>
    <source>
        <strain evidence="4">Stay&amp;Tobe</strain>
    </source>
</reference>
<keyword evidence="3" id="KW-0732">Signal</keyword>
<reference evidence="4" key="2">
    <citation type="submission" date="2023-05" db="EMBL/GenBank/DDBJ databases">
        <authorList>
            <person name="Fouks B."/>
        </authorList>
    </citation>
    <scope>NUCLEOTIDE SEQUENCE</scope>
    <source>
        <strain evidence="4">Stay&amp;Tobe</strain>
        <tissue evidence="4">Testes</tissue>
    </source>
</reference>
<proteinExistence type="predicted"/>
<dbReference type="AlphaFoldDB" id="A0AAD8AGB8"/>
<feature type="chain" id="PRO_5041946117" description="Pro-resilin" evidence="3">
    <location>
        <begin position="30"/>
        <end position="109"/>
    </location>
</feature>
<evidence type="ECO:0000313" key="4">
    <source>
        <dbReference type="EMBL" id="KAJ9598504.1"/>
    </source>
</evidence>
<evidence type="ECO:0000256" key="1">
    <source>
        <dbReference type="ARBA" id="ARBA00022460"/>
    </source>
</evidence>
<keyword evidence="1 2" id="KW-0193">Cuticle</keyword>
<name>A0AAD8AGB8_DIPPU</name>
<sequence>VSIQNIHHPTMKIATLATVCIVFVSTVCARPQQDYPPMPYEYNWKVEDQDSKNFYGQNEVGTATGRVDGSYHVWLPDGRLMTVTYYVDGESGFVPTITYQQTNNPFGRR</sequence>
<evidence type="ECO:0008006" key="6">
    <source>
        <dbReference type="Google" id="ProtNLM"/>
    </source>
</evidence>
<accession>A0AAD8AGB8</accession>
<dbReference type="InterPro" id="IPR000618">
    <property type="entry name" value="Insect_cuticle"/>
</dbReference>
<dbReference type="GO" id="GO:0005615">
    <property type="term" value="C:extracellular space"/>
    <property type="evidence" value="ECO:0007669"/>
    <property type="project" value="TreeGrafter"/>
</dbReference>
<organism evidence="4 5">
    <name type="scientific">Diploptera punctata</name>
    <name type="common">Pacific beetle cockroach</name>
    <dbReference type="NCBI Taxonomy" id="6984"/>
    <lineage>
        <taxon>Eukaryota</taxon>
        <taxon>Metazoa</taxon>
        <taxon>Ecdysozoa</taxon>
        <taxon>Arthropoda</taxon>
        <taxon>Hexapoda</taxon>
        <taxon>Insecta</taxon>
        <taxon>Pterygota</taxon>
        <taxon>Neoptera</taxon>
        <taxon>Polyneoptera</taxon>
        <taxon>Dictyoptera</taxon>
        <taxon>Blattodea</taxon>
        <taxon>Blaberoidea</taxon>
        <taxon>Blaberidae</taxon>
        <taxon>Diplopterinae</taxon>
        <taxon>Diploptera</taxon>
    </lineage>
</organism>
<dbReference type="PANTHER" id="PTHR12236">
    <property type="entry name" value="STRUCTURAL CONTITUENT OF CUTICLE"/>
    <property type="match status" value="1"/>
</dbReference>
<dbReference type="GO" id="GO:0031012">
    <property type="term" value="C:extracellular matrix"/>
    <property type="evidence" value="ECO:0007669"/>
    <property type="project" value="TreeGrafter"/>
</dbReference>
<keyword evidence="5" id="KW-1185">Reference proteome</keyword>
<dbReference type="PANTHER" id="PTHR12236:SF98">
    <property type="entry name" value="CUTICULAR PROTEIN 56F"/>
    <property type="match status" value="1"/>
</dbReference>
<evidence type="ECO:0000313" key="5">
    <source>
        <dbReference type="Proteomes" id="UP001233999"/>
    </source>
</evidence>
<protein>
    <recommendedName>
        <fullName evidence="6">Pro-resilin</fullName>
    </recommendedName>
</protein>
<gene>
    <name evidence="4" type="ORF">L9F63_010824</name>
</gene>
<feature type="non-terminal residue" evidence="4">
    <location>
        <position position="1"/>
    </location>
</feature>
<dbReference type="PROSITE" id="PS51155">
    <property type="entry name" value="CHIT_BIND_RR_2"/>
    <property type="match status" value="1"/>
</dbReference>